<dbReference type="SUPFAM" id="SSF46785">
    <property type="entry name" value="Winged helix' DNA-binding domain"/>
    <property type="match status" value="1"/>
</dbReference>
<dbReference type="SUPFAM" id="SSF53067">
    <property type="entry name" value="Actin-like ATPase domain"/>
    <property type="match status" value="1"/>
</dbReference>
<dbReference type="GO" id="GO:0016301">
    <property type="term" value="F:kinase activity"/>
    <property type="evidence" value="ECO:0007669"/>
    <property type="project" value="UniProtKB-KW"/>
</dbReference>
<dbReference type="EMBL" id="FWXI01000001">
    <property type="protein sequence ID" value="SMC35287.1"/>
    <property type="molecule type" value="Genomic_DNA"/>
</dbReference>
<evidence type="ECO:0000256" key="1">
    <source>
        <dbReference type="ARBA" id="ARBA00002486"/>
    </source>
</evidence>
<dbReference type="InterPro" id="IPR036388">
    <property type="entry name" value="WH-like_DNA-bd_sf"/>
</dbReference>
<dbReference type="AlphaFoldDB" id="A0A1W1YGH6"/>
<evidence type="ECO:0000313" key="4">
    <source>
        <dbReference type="EMBL" id="SMC35287.1"/>
    </source>
</evidence>
<keyword evidence="3" id="KW-0119">Carbohydrate metabolism</keyword>
<evidence type="ECO:0000313" key="5">
    <source>
        <dbReference type="Proteomes" id="UP000192738"/>
    </source>
</evidence>
<keyword evidence="4" id="KW-0808">Transferase</keyword>
<dbReference type="Gene3D" id="3.30.420.40">
    <property type="match status" value="2"/>
</dbReference>
<dbReference type="CDD" id="cd23763">
    <property type="entry name" value="ASKHA_ATPase_ROK"/>
    <property type="match status" value="1"/>
</dbReference>
<dbReference type="InterPro" id="IPR043129">
    <property type="entry name" value="ATPase_NBD"/>
</dbReference>
<dbReference type="OrthoDB" id="6501901at2"/>
<protein>
    <submittedName>
        <fullName evidence="4">Sugar kinase of the NBD/HSP70 family, may contain an N-terminal HTH domain</fullName>
    </submittedName>
</protein>
<dbReference type="STRING" id="112901.SAMN04488500_101350"/>
<organism evidence="4 5">
    <name type="scientific">Sporomusa malonica</name>
    <dbReference type="NCBI Taxonomy" id="112901"/>
    <lineage>
        <taxon>Bacteria</taxon>
        <taxon>Bacillati</taxon>
        <taxon>Bacillota</taxon>
        <taxon>Negativicutes</taxon>
        <taxon>Selenomonadales</taxon>
        <taxon>Sporomusaceae</taxon>
        <taxon>Sporomusa</taxon>
    </lineage>
</organism>
<reference evidence="4 5" key="1">
    <citation type="submission" date="2017-04" db="EMBL/GenBank/DDBJ databases">
        <authorList>
            <person name="Afonso C.L."/>
            <person name="Miller P.J."/>
            <person name="Scott M.A."/>
            <person name="Spackman E."/>
            <person name="Goraichik I."/>
            <person name="Dimitrov K.M."/>
            <person name="Suarez D.L."/>
            <person name="Swayne D.E."/>
        </authorList>
    </citation>
    <scope>NUCLEOTIDE SEQUENCE [LARGE SCALE GENOMIC DNA]</scope>
    <source>
        <strain evidence="4 5">DSM 5090</strain>
    </source>
</reference>
<dbReference type="Gene3D" id="1.10.10.10">
    <property type="entry name" value="Winged helix-like DNA-binding domain superfamily/Winged helix DNA-binding domain"/>
    <property type="match status" value="1"/>
</dbReference>
<evidence type="ECO:0000256" key="2">
    <source>
        <dbReference type="ARBA" id="ARBA00006479"/>
    </source>
</evidence>
<comment type="similarity">
    <text evidence="2">Belongs to the ROK (NagC/XylR) family.</text>
</comment>
<dbReference type="Pfam" id="PF00480">
    <property type="entry name" value="ROK"/>
    <property type="match status" value="1"/>
</dbReference>
<comment type="function">
    <text evidence="1">Transcriptional repressor of xylose-utilizing enzymes.</text>
</comment>
<dbReference type="PANTHER" id="PTHR18964:SF149">
    <property type="entry name" value="BIFUNCTIONAL UDP-N-ACETYLGLUCOSAMINE 2-EPIMERASE_N-ACETYLMANNOSAMINE KINASE"/>
    <property type="match status" value="1"/>
</dbReference>
<dbReference type="PANTHER" id="PTHR18964">
    <property type="entry name" value="ROK (REPRESSOR, ORF, KINASE) FAMILY"/>
    <property type="match status" value="1"/>
</dbReference>
<accession>A0A1W1YGH6</accession>
<keyword evidence="5" id="KW-1185">Reference proteome</keyword>
<name>A0A1W1YGH6_9FIRM</name>
<dbReference type="Proteomes" id="UP000192738">
    <property type="component" value="Unassembled WGS sequence"/>
</dbReference>
<dbReference type="InterPro" id="IPR036390">
    <property type="entry name" value="WH_DNA-bd_sf"/>
</dbReference>
<keyword evidence="4" id="KW-0418">Kinase</keyword>
<dbReference type="GO" id="GO:0042732">
    <property type="term" value="P:D-xylose metabolic process"/>
    <property type="evidence" value="ECO:0007669"/>
    <property type="project" value="UniProtKB-KW"/>
</dbReference>
<sequence>MLPIANNTIRVKQINVELVKTALKALTVGTKLTIANATGLSVATCGNILNELLERGEVIEADLEQPNGGRPAQRFMYNANYSYIACIFVSNEKGVYRTIHAVTNLTGEIIEENSAEVEIINYEVIDNLIEKLIYNYENIKAVGIGIPGIIHRGVIGAGDIEELVNLPLATRLKAKYNLKITVENDMNLTAYGFYKKQNYDEDKTIAVVTFPQDNCSGAGIIVDGHIIKGNTNFAGEVSYLPFDHSREEQIKQINSADVFFPLMVKTIASIIAIINPETIVVTGGLIRSDMLEELSDACRKIIPHEHMSQIIIQENMQDDYINGLVSITLESLTCDIQLIEKRM</sequence>
<proteinExistence type="inferred from homology"/>
<dbReference type="InterPro" id="IPR000600">
    <property type="entry name" value="ROK"/>
</dbReference>
<dbReference type="RefSeq" id="WP_084573856.1">
    <property type="nucleotide sequence ID" value="NZ_CP155572.1"/>
</dbReference>
<keyword evidence="3" id="KW-0859">Xylose metabolism</keyword>
<evidence type="ECO:0000256" key="3">
    <source>
        <dbReference type="ARBA" id="ARBA00022629"/>
    </source>
</evidence>
<gene>
    <name evidence="4" type="ORF">SAMN04488500_101350</name>
</gene>